<dbReference type="Proteomes" id="UP000233256">
    <property type="component" value="Unassembled WGS sequence"/>
</dbReference>
<sequence>MKIKFKAFCNAATQGKKLFTGFTVALLFITLHFPAMICHGLTVPIKNFITGKTADPEPAIYFFENNETPWLGRDTGFCGYSLICKILEKQGYTVSRLYNNLQASLNFIDPDSSLLIIPPGKYQKFRGYEIDSLEKWVARGGALIVMGEHENAYLGSSEYHNHILSVFGLFLESDCILNDEDSAWLSIDTNFSNGKKVEFYASPSIQLADKSMKTTIFAQADGRIKDEDKKIICCGVQYKGGKVIVLGDSENIFNGDANIGVQREGNTDFFLSLADWALNSVHRRNLSRANKCLPGDRPQSSSLKPGNSMTEVKPGTIWFYTGSGIISPDRVDGASLFLGRLQSNGWEIILSDQPPLTDWEASIIFNPSEVIASDTAELLCSRKCIIVHDPWTVLDNYTNNGIFLHTLGMREQGPRPLMFIESITGVEFQPVSCLDPTVNLDFKATFPKVNLSDEILSHSTMKNGPFHVLRAGRLQIVKKTLNPWIPLISLYDTGFVSSTALGLDERVPYRSSLNRSKYDKSDVNPSNLAPGEFQEGLAIDTVAAGGANPSPPHLIAVSNSRFILAYDTELLGNQGRWTKTCTAFTDYAAGWLLGRKISEDKNQN</sequence>
<reference evidence="1 2" key="1">
    <citation type="journal article" date="2017" name="ISME J.">
        <title>Potential for microbial H2 and metal transformations associated with novel bacteria and archaea in deep terrestrial subsurface sediments.</title>
        <authorList>
            <person name="Hernsdorf A.W."/>
            <person name="Amano Y."/>
            <person name="Miyakawa K."/>
            <person name="Ise K."/>
            <person name="Suzuki Y."/>
            <person name="Anantharaman K."/>
            <person name="Probst A."/>
            <person name="Burstein D."/>
            <person name="Thomas B.C."/>
            <person name="Banfield J.F."/>
        </authorList>
    </citation>
    <scope>NUCLEOTIDE SEQUENCE [LARGE SCALE GENOMIC DNA]</scope>
    <source>
        <strain evidence="1">HGW-Wallbacteria-1</strain>
    </source>
</reference>
<dbReference type="InterPro" id="IPR029062">
    <property type="entry name" value="Class_I_gatase-like"/>
</dbReference>
<dbReference type="AlphaFoldDB" id="A0A2N1PR96"/>
<evidence type="ECO:0000313" key="2">
    <source>
        <dbReference type="Proteomes" id="UP000233256"/>
    </source>
</evidence>
<gene>
    <name evidence="1" type="ORF">CVV64_08235</name>
</gene>
<organism evidence="1 2">
    <name type="scientific">Candidatus Wallbacteria bacterium HGW-Wallbacteria-1</name>
    <dbReference type="NCBI Taxonomy" id="2013854"/>
    <lineage>
        <taxon>Bacteria</taxon>
        <taxon>Candidatus Walliibacteriota</taxon>
    </lineage>
</organism>
<proteinExistence type="predicted"/>
<dbReference type="SUPFAM" id="SSF52317">
    <property type="entry name" value="Class I glutamine amidotransferase-like"/>
    <property type="match status" value="1"/>
</dbReference>
<evidence type="ECO:0008006" key="3">
    <source>
        <dbReference type="Google" id="ProtNLM"/>
    </source>
</evidence>
<dbReference type="EMBL" id="PGXC01000004">
    <property type="protein sequence ID" value="PKK90859.1"/>
    <property type="molecule type" value="Genomic_DNA"/>
</dbReference>
<accession>A0A2N1PR96</accession>
<protein>
    <recommendedName>
        <fullName evidence="3">DUF4350 domain-containing protein</fullName>
    </recommendedName>
</protein>
<name>A0A2N1PR96_9BACT</name>
<comment type="caution">
    <text evidence="1">The sequence shown here is derived from an EMBL/GenBank/DDBJ whole genome shotgun (WGS) entry which is preliminary data.</text>
</comment>
<evidence type="ECO:0000313" key="1">
    <source>
        <dbReference type="EMBL" id="PKK90859.1"/>
    </source>
</evidence>